<keyword evidence="6 7" id="KW-0472">Membrane</keyword>
<dbReference type="PROSITE" id="PS00216">
    <property type="entry name" value="SUGAR_TRANSPORT_1"/>
    <property type="match status" value="1"/>
</dbReference>
<feature type="transmembrane region" description="Helical" evidence="7">
    <location>
        <begin position="325"/>
        <end position="343"/>
    </location>
</feature>
<evidence type="ECO:0000256" key="1">
    <source>
        <dbReference type="ARBA" id="ARBA00004651"/>
    </source>
</evidence>
<evidence type="ECO:0000313" key="9">
    <source>
        <dbReference type="EMBL" id="TVT37613.1"/>
    </source>
</evidence>
<evidence type="ECO:0000259" key="8">
    <source>
        <dbReference type="PROSITE" id="PS50850"/>
    </source>
</evidence>
<feature type="transmembrane region" description="Helical" evidence="7">
    <location>
        <begin position="180"/>
        <end position="204"/>
    </location>
</feature>
<dbReference type="InterPro" id="IPR005829">
    <property type="entry name" value="Sugar_transporter_CS"/>
</dbReference>
<dbReference type="PANTHER" id="PTHR23517">
    <property type="entry name" value="RESISTANCE PROTEIN MDTM, PUTATIVE-RELATED-RELATED"/>
    <property type="match status" value="1"/>
</dbReference>
<dbReference type="GO" id="GO:0022857">
    <property type="term" value="F:transmembrane transporter activity"/>
    <property type="evidence" value="ECO:0007669"/>
    <property type="project" value="InterPro"/>
</dbReference>
<keyword evidence="5 7" id="KW-1133">Transmembrane helix</keyword>
<dbReference type="SUPFAM" id="SSF103473">
    <property type="entry name" value="MFS general substrate transporter"/>
    <property type="match status" value="1"/>
</dbReference>
<dbReference type="InterPro" id="IPR011701">
    <property type="entry name" value="MFS"/>
</dbReference>
<reference evidence="9 10" key="1">
    <citation type="submission" date="2019-07" db="EMBL/GenBank/DDBJ databases">
        <authorList>
            <person name="Duangmal K."/>
            <person name="Teo W.F.A."/>
        </authorList>
    </citation>
    <scope>NUCLEOTIDE SEQUENCE [LARGE SCALE GENOMIC DNA]</scope>
    <source>
        <strain evidence="9 10">TBRC 6029</strain>
    </source>
</reference>
<feature type="transmembrane region" description="Helical" evidence="7">
    <location>
        <begin position="84"/>
        <end position="109"/>
    </location>
</feature>
<dbReference type="InterPro" id="IPR050171">
    <property type="entry name" value="MFS_Transporters"/>
</dbReference>
<dbReference type="EMBL" id="VJWX01000295">
    <property type="protein sequence ID" value="TVT37613.1"/>
    <property type="molecule type" value="Genomic_DNA"/>
</dbReference>
<reference evidence="9 10" key="2">
    <citation type="submission" date="2019-08" db="EMBL/GenBank/DDBJ databases">
        <title>Amycolatopsis acidicola sp. nov., isolated from peat swamp forest soil.</title>
        <authorList>
            <person name="Srisuk N."/>
        </authorList>
    </citation>
    <scope>NUCLEOTIDE SEQUENCE [LARGE SCALE GENOMIC DNA]</scope>
    <source>
        <strain evidence="9 10">TBRC 6029</strain>
    </source>
</reference>
<dbReference type="AlphaFoldDB" id="A0A558BM92"/>
<dbReference type="PROSITE" id="PS50850">
    <property type="entry name" value="MFS"/>
    <property type="match status" value="1"/>
</dbReference>
<name>A0A558BM92_9PSEU</name>
<feature type="transmembrane region" description="Helical" evidence="7">
    <location>
        <begin position="53"/>
        <end position="72"/>
    </location>
</feature>
<evidence type="ECO:0000256" key="7">
    <source>
        <dbReference type="SAM" id="Phobius"/>
    </source>
</evidence>
<feature type="domain" description="Major facilitator superfamily (MFS) profile" evidence="8">
    <location>
        <begin position="50"/>
        <end position="436"/>
    </location>
</feature>
<proteinExistence type="predicted"/>
<dbReference type="InterPro" id="IPR036259">
    <property type="entry name" value="MFS_trans_sf"/>
</dbReference>
<evidence type="ECO:0000256" key="4">
    <source>
        <dbReference type="ARBA" id="ARBA00022692"/>
    </source>
</evidence>
<keyword evidence="10" id="KW-1185">Reference proteome</keyword>
<dbReference type="OrthoDB" id="3177957at2"/>
<evidence type="ECO:0000256" key="3">
    <source>
        <dbReference type="ARBA" id="ARBA00022475"/>
    </source>
</evidence>
<feature type="transmembrane region" description="Helical" evidence="7">
    <location>
        <begin position="210"/>
        <end position="230"/>
    </location>
</feature>
<keyword evidence="2" id="KW-0813">Transport</keyword>
<evidence type="ECO:0000256" key="2">
    <source>
        <dbReference type="ARBA" id="ARBA00022448"/>
    </source>
</evidence>
<keyword evidence="3" id="KW-1003">Cell membrane</keyword>
<evidence type="ECO:0000256" key="5">
    <source>
        <dbReference type="ARBA" id="ARBA00022989"/>
    </source>
</evidence>
<dbReference type="Pfam" id="PF07690">
    <property type="entry name" value="MFS_1"/>
    <property type="match status" value="1"/>
</dbReference>
<comment type="caution">
    <text evidence="9">The sequence shown here is derived from an EMBL/GenBank/DDBJ whole genome shotgun (WGS) entry which is preliminary data.</text>
</comment>
<dbReference type="InterPro" id="IPR020846">
    <property type="entry name" value="MFS_dom"/>
</dbReference>
<dbReference type="GO" id="GO:0005886">
    <property type="term" value="C:plasma membrane"/>
    <property type="evidence" value="ECO:0007669"/>
    <property type="project" value="UniProtKB-SubCell"/>
</dbReference>
<organism evidence="9 10">
    <name type="scientific">Amycolatopsis rhizosphaerae</name>
    <dbReference type="NCBI Taxonomy" id="2053003"/>
    <lineage>
        <taxon>Bacteria</taxon>
        <taxon>Bacillati</taxon>
        <taxon>Actinomycetota</taxon>
        <taxon>Actinomycetes</taxon>
        <taxon>Pseudonocardiales</taxon>
        <taxon>Pseudonocardiaceae</taxon>
        <taxon>Amycolatopsis</taxon>
    </lineage>
</organism>
<accession>A0A558BM92</accession>
<evidence type="ECO:0000313" key="10">
    <source>
        <dbReference type="Proteomes" id="UP000320011"/>
    </source>
</evidence>
<feature type="transmembrane region" description="Helical" evidence="7">
    <location>
        <begin position="293"/>
        <end position="313"/>
    </location>
</feature>
<feature type="transmembrane region" description="Helical" evidence="7">
    <location>
        <begin position="382"/>
        <end position="402"/>
    </location>
</feature>
<evidence type="ECO:0000256" key="6">
    <source>
        <dbReference type="ARBA" id="ARBA00023136"/>
    </source>
</evidence>
<keyword evidence="4 7" id="KW-0812">Transmembrane</keyword>
<protein>
    <submittedName>
        <fullName evidence="9">MFS transporter</fullName>
    </submittedName>
</protein>
<feature type="transmembrane region" description="Helical" evidence="7">
    <location>
        <begin position="414"/>
        <end position="431"/>
    </location>
</feature>
<feature type="transmembrane region" description="Helical" evidence="7">
    <location>
        <begin position="349"/>
        <end position="370"/>
    </location>
</feature>
<dbReference type="Proteomes" id="UP000320011">
    <property type="component" value="Unassembled WGS sequence"/>
</dbReference>
<comment type="subcellular location">
    <subcellularLocation>
        <location evidence="1">Cell membrane</location>
        <topology evidence="1">Multi-pass membrane protein</topology>
    </subcellularLocation>
</comment>
<gene>
    <name evidence="9" type="ORF">FNH05_24755</name>
</gene>
<dbReference type="PANTHER" id="PTHR23517:SF13">
    <property type="entry name" value="MAJOR FACILITATOR SUPERFAMILY MFS_1"/>
    <property type="match status" value="1"/>
</dbReference>
<sequence length="439" mass="43792">MRNIIALIAAFRYAATKALITALRGVRVTESSSASAPVGVLPATAARLRLPRAAAFGGIAAIVVLFLAASSAPSPLYVVYQHQWGFSATTLTAVFAVYVLGLIAALLVLGALSDHIGRRPVLAAALLLEALSLLLFLTADGVGTLFLARVLQGIATGAATTTLGATLVDLAPPHAPARAGVVNGVAPISGLALGALGCGALVQYGPAPTHLVFALLLAGMLVAAIVVVLLPETSPRRPGAAASLAPRLGIPARLRGDVLVIVPILVASWALGGLYLSLGPSVAATLFGLHNHLAGGLVVTVLCGTGAVTAFALRRVPALRLLRPASLLLATGTAVTLAGMAGAGLAAGIAGTVIAGVGFGASSLATFGTMARLAGPAERGELFAVAYTIAYLAFSLPAVAAGLATTATGLRPTAIVYSLAVIVLALAALAARELRRSRA</sequence>
<feature type="transmembrane region" description="Helical" evidence="7">
    <location>
        <begin position="258"/>
        <end position="278"/>
    </location>
</feature>
<dbReference type="Gene3D" id="1.20.1250.20">
    <property type="entry name" value="MFS general substrate transporter like domains"/>
    <property type="match status" value="1"/>
</dbReference>
<feature type="transmembrane region" description="Helical" evidence="7">
    <location>
        <begin position="145"/>
        <end position="168"/>
    </location>
</feature>
<feature type="transmembrane region" description="Helical" evidence="7">
    <location>
        <begin position="121"/>
        <end position="139"/>
    </location>
</feature>